<evidence type="ECO:0000256" key="9">
    <source>
        <dbReference type="ARBA" id="ARBA00022840"/>
    </source>
</evidence>
<dbReference type="PROSITE" id="PS01076">
    <property type="entry name" value="ACETATE_KINASE_2"/>
    <property type="match status" value="1"/>
</dbReference>
<feature type="site" description="Transition state stabilizer" evidence="11">
    <location>
        <position position="226"/>
    </location>
</feature>
<feature type="active site" description="Proton donor/acceptor" evidence="11">
    <location>
        <position position="194"/>
    </location>
</feature>
<keyword evidence="7 11" id="KW-0547">Nucleotide-binding</keyword>
<evidence type="ECO:0000256" key="11">
    <source>
        <dbReference type="HAMAP-Rule" id="MF_00020"/>
    </source>
</evidence>
<feature type="binding site" evidence="11">
    <location>
        <begin position="329"/>
        <end position="331"/>
    </location>
    <ligand>
        <name>ATP</name>
        <dbReference type="ChEBI" id="CHEBI:30616"/>
    </ligand>
</feature>
<keyword evidence="8 11" id="KW-0418">Kinase</keyword>
<dbReference type="PROSITE" id="PS01075">
    <property type="entry name" value="ACETATE_KINASE_1"/>
    <property type="match status" value="1"/>
</dbReference>
<dbReference type="GO" id="GO:0008776">
    <property type="term" value="F:acetate kinase activity"/>
    <property type="evidence" value="ECO:0007669"/>
    <property type="project" value="UniProtKB-UniRule"/>
</dbReference>
<accession>A0A336N4T0</accession>
<dbReference type="PIRSF" id="PIRSF000722">
    <property type="entry name" value="Acetate_prop_kin"/>
    <property type="match status" value="1"/>
</dbReference>
<dbReference type="GO" id="GO:0006085">
    <property type="term" value="P:acetyl-CoA biosynthetic process"/>
    <property type="evidence" value="ECO:0007669"/>
    <property type="project" value="UniProtKB-UniRule"/>
</dbReference>
<dbReference type="InterPro" id="IPR023865">
    <property type="entry name" value="Aliphatic_acid_kinase_CS"/>
</dbReference>
<organism evidence="13 14">
    <name type="scientific">Aggregatibacter aphrophilus</name>
    <name type="common">Haemophilus aphrophilus</name>
    <dbReference type="NCBI Taxonomy" id="732"/>
    <lineage>
        <taxon>Bacteria</taxon>
        <taxon>Pseudomonadati</taxon>
        <taxon>Pseudomonadota</taxon>
        <taxon>Gammaproteobacteria</taxon>
        <taxon>Pasteurellales</taxon>
        <taxon>Pasteurellaceae</taxon>
        <taxon>Aggregatibacter</taxon>
    </lineage>
</organism>
<dbReference type="GO" id="GO:0005829">
    <property type="term" value="C:cytosol"/>
    <property type="evidence" value="ECO:0007669"/>
    <property type="project" value="TreeGrafter"/>
</dbReference>
<dbReference type="SUPFAM" id="SSF53067">
    <property type="entry name" value="Actin-like ATPase domain"/>
    <property type="match status" value="2"/>
</dbReference>
<reference evidence="13 14" key="1">
    <citation type="submission" date="2018-06" db="EMBL/GenBank/DDBJ databases">
        <authorList>
            <consortium name="Pathogen Informatics"/>
            <person name="Doyle S."/>
        </authorList>
    </citation>
    <scope>NUCLEOTIDE SEQUENCE [LARGE SCALE GENOMIC DNA]</scope>
    <source>
        <strain evidence="13 14">NCTC5908</strain>
    </source>
</reference>
<evidence type="ECO:0000256" key="12">
    <source>
        <dbReference type="RuleBase" id="RU003835"/>
    </source>
</evidence>
<dbReference type="PRINTS" id="PR00471">
    <property type="entry name" value="ACETATEKNASE"/>
</dbReference>
<feature type="binding site" evidence="11">
    <location>
        <begin position="377"/>
        <end position="381"/>
    </location>
    <ligand>
        <name>ATP</name>
        <dbReference type="ChEBI" id="CHEBI:30616"/>
    </ligand>
</feature>
<evidence type="ECO:0000256" key="1">
    <source>
        <dbReference type="ARBA" id="ARBA00004496"/>
    </source>
</evidence>
<dbReference type="Gene3D" id="3.30.420.40">
    <property type="match status" value="2"/>
</dbReference>
<keyword evidence="10 11" id="KW-0460">Magnesium</keyword>
<keyword evidence="9 11" id="KW-0067">ATP-binding</keyword>
<dbReference type="GO" id="GO:0000287">
    <property type="term" value="F:magnesium ion binding"/>
    <property type="evidence" value="ECO:0007669"/>
    <property type="project" value="UniProtKB-UniRule"/>
</dbReference>
<dbReference type="STRING" id="732.ADJ80_08800"/>
<dbReference type="GO" id="GO:0005524">
    <property type="term" value="F:ATP binding"/>
    <property type="evidence" value="ECO:0007669"/>
    <property type="project" value="UniProtKB-KW"/>
</dbReference>
<dbReference type="GO" id="GO:0006083">
    <property type="term" value="P:acetate metabolic process"/>
    <property type="evidence" value="ECO:0007669"/>
    <property type="project" value="TreeGrafter"/>
</dbReference>
<evidence type="ECO:0000256" key="10">
    <source>
        <dbReference type="ARBA" id="ARBA00022842"/>
    </source>
</evidence>
<evidence type="ECO:0000256" key="2">
    <source>
        <dbReference type="ARBA" id="ARBA00008748"/>
    </source>
</evidence>
<gene>
    <name evidence="11 13" type="primary">ackA</name>
    <name evidence="13" type="ORF">NCTC5908_01266</name>
</gene>
<dbReference type="UniPathway" id="UPA00340">
    <property type="reaction ID" value="UER00458"/>
</dbReference>
<dbReference type="EMBL" id="UFSP01000002">
    <property type="protein sequence ID" value="SSZ29465.1"/>
    <property type="molecule type" value="Genomic_DNA"/>
</dbReference>
<dbReference type="NCBIfam" id="TIGR00016">
    <property type="entry name" value="ackA"/>
    <property type="match status" value="1"/>
</dbReference>
<comment type="subcellular location">
    <subcellularLocation>
        <location evidence="1 11">Cytoplasm</location>
    </subcellularLocation>
</comment>
<sequence length="444" mass="49125">MDVAFFKLENLFYWPKGVFYASLILLFARCLERILFNSNQDRSLMSEKLVLILNCGSSSLKFSILNPVTGEEKLSGLAEAFYLPEARIKWKLHGEKGQADLGAGAAHSEALNFIVNSIFSLDPELQKGVVAIGHRIVHGGEKFTSSVIVTDEVVKGIEDAIQFAPLHNPAHLIGIKESFKLFPHLKDKNVVVFDTAFHQTMPEEAYLYALPYSLYREHGVRRYGAHGTSHYYVSREAAKRLSVPEDKINVITCHLGNGGSVSAIRHGECIDTSMGLTPLEGLVMGTRCGDIDPAIVFYMHDTLGMSVEEINNTLTKKSGLLGLTEVTSDCRYAEDNYEKEIPAKRALGVYCYRLAKYIGSYMAVIGERLDAIVFTGGIGENSAHVREITLNHLKLFGYKLDQEKNLAARFGNEGVITADNTPIAMVIPTNEELVIAQDTARLCI</sequence>
<dbReference type="Pfam" id="PF00871">
    <property type="entry name" value="Acetate_kinase"/>
    <property type="match status" value="1"/>
</dbReference>
<evidence type="ECO:0000256" key="7">
    <source>
        <dbReference type="ARBA" id="ARBA00022741"/>
    </source>
</evidence>
<evidence type="ECO:0000256" key="8">
    <source>
        <dbReference type="ARBA" id="ARBA00022777"/>
    </source>
</evidence>
<keyword evidence="5 11" id="KW-0808">Transferase</keyword>
<keyword evidence="4 11" id="KW-0963">Cytoplasm</keyword>
<protein>
    <recommendedName>
        <fullName evidence="11">Acetate kinase</fullName>
        <ecNumber evidence="11">2.7.2.1</ecNumber>
    </recommendedName>
    <alternativeName>
        <fullName evidence="11">Acetokinase</fullName>
    </alternativeName>
</protein>
<comment type="function">
    <text evidence="11">Catalyzes the formation of acetyl phosphate from acetate and ATP. Can also catalyze the reverse reaction.</text>
</comment>
<evidence type="ECO:0000313" key="13">
    <source>
        <dbReference type="EMBL" id="SSZ29465.1"/>
    </source>
</evidence>
<feature type="binding site" evidence="11">
    <location>
        <position position="135"/>
    </location>
    <ligand>
        <name>substrate</name>
    </ligand>
</feature>
<proteinExistence type="inferred from homology"/>
<dbReference type="PANTHER" id="PTHR21060:SF21">
    <property type="entry name" value="ACETATE KINASE"/>
    <property type="match status" value="1"/>
</dbReference>
<evidence type="ECO:0000256" key="3">
    <source>
        <dbReference type="ARBA" id="ARBA00011738"/>
    </source>
</evidence>
<dbReference type="AlphaFoldDB" id="A0A336N4T0"/>
<dbReference type="FunFam" id="3.30.420.40:FF:000041">
    <property type="entry name" value="Acetate kinase"/>
    <property type="match status" value="1"/>
</dbReference>
<feature type="binding site" evidence="11">
    <location>
        <position position="431"/>
    </location>
    <ligand>
        <name>Mg(2+)</name>
        <dbReference type="ChEBI" id="CHEBI:18420"/>
    </ligand>
</feature>
<dbReference type="Proteomes" id="UP000253728">
    <property type="component" value="Unassembled WGS sequence"/>
</dbReference>
<keyword evidence="6 11" id="KW-0479">Metal-binding</keyword>
<evidence type="ECO:0000256" key="4">
    <source>
        <dbReference type="ARBA" id="ARBA00022490"/>
    </source>
</evidence>
<comment type="subunit">
    <text evidence="3 11">Homodimer.</text>
</comment>
<dbReference type="InterPro" id="IPR043129">
    <property type="entry name" value="ATPase_NBD"/>
</dbReference>
<evidence type="ECO:0000313" key="14">
    <source>
        <dbReference type="Proteomes" id="UP000253728"/>
    </source>
</evidence>
<feature type="binding site" evidence="11">
    <location>
        <begin position="254"/>
        <end position="258"/>
    </location>
    <ligand>
        <name>ATP</name>
        <dbReference type="ChEBI" id="CHEBI:30616"/>
    </ligand>
</feature>
<evidence type="ECO:0000256" key="6">
    <source>
        <dbReference type="ARBA" id="ARBA00022723"/>
    </source>
</evidence>
<name>A0A336N4T0_AGGAP</name>
<dbReference type="FunFam" id="3.30.420.40:FF:000042">
    <property type="entry name" value="Acetate kinase"/>
    <property type="match status" value="1"/>
</dbReference>
<comment type="pathway">
    <text evidence="11">Metabolic intermediate biosynthesis; acetyl-CoA biosynthesis; acetyl-CoA from acetate: step 1/2.</text>
</comment>
<comment type="catalytic activity">
    <reaction evidence="11">
        <text>acetate + ATP = acetyl phosphate + ADP</text>
        <dbReference type="Rhea" id="RHEA:11352"/>
        <dbReference type="ChEBI" id="CHEBI:22191"/>
        <dbReference type="ChEBI" id="CHEBI:30089"/>
        <dbReference type="ChEBI" id="CHEBI:30616"/>
        <dbReference type="ChEBI" id="CHEBI:456216"/>
        <dbReference type="EC" id="2.7.2.1"/>
    </reaction>
</comment>
<comment type="cofactor">
    <cofactor evidence="11">
        <name>Mg(2+)</name>
        <dbReference type="ChEBI" id="CHEBI:18420"/>
    </cofactor>
    <cofactor evidence="11">
        <name>Mn(2+)</name>
        <dbReference type="ChEBI" id="CHEBI:29035"/>
    </cofactor>
    <text evidence="11">Mg(2+). Can also accept Mn(2+).</text>
</comment>
<dbReference type="CDD" id="cd24010">
    <property type="entry name" value="ASKHA_NBD_AcK_PK"/>
    <property type="match status" value="1"/>
</dbReference>
<comment type="similarity">
    <text evidence="2 11 12">Belongs to the acetokinase family.</text>
</comment>
<evidence type="ECO:0000256" key="5">
    <source>
        <dbReference type="ARBA" id="ARBA00022679"/>
    </source>
</evidence>
<dbReference type="HAMAP" id="MF_00020">
    <property type="entry name" value="Acetate_kinase"/>
    <property type="match status" value="1"/>
</dbReference>
<feature type="binding site" evidence="11">
    <location>
        <position position="54"/>
    </location>
    <ligand>
        <name>Mg(2+)</name>
        <dbReference type="ChEBI" id="CHEBI:18420"/>
    </ligand>
</feature>
<feature type="site" description="Transition state stabilizer" evidence="11">
    <location>
        <position position="287"/>
    </location>
</feature>
<dbReference type="InterPro" id="IPR004372">
    <property type="entry name" value="Ac/propionate_kinase"/>
</dbReference>
<dbReference type="InterPro" id="IPR000890">
    <property type="entry name" value="Aliphatic_acid_kin_short-chain"/>
</dbReference>
<dbReference type="EC" id="2.7.2.1" evidence="11"/>
<feature type="binding site" evidence="11">
    <location>
        <position position="61"/>
    </location>
    <ligand>
        <name>ATP</name>
        <dbReference type="ChEBI" id="CHEBI:30616"/>
    </ligand>
</feature>
<dbReference type="PANTHER" id="PTHR21060">
    <property type="entry name" value="ACETATE KINASE"/>
    <property type="match status" value="1"/>
</dbReference>